<proteinExistence type="predicted"/>
<sequence>AILLTLRNEFSGYMQWLAFGIEHVKSGKHSLREVLVEWIAKDSLPFITIESESFSKLFEIIRNIKDLTKKHVRK</sequence>
<evidence type="ECO:0000313" key="1">
    <source>
        <dbReference type="EMBL" id="CAG8720118.1"/>
    </source>
</evidence>
<gene>
    <name evidence="1" type="ORF">RPERSI_LOCUS11232</name>
</gene>
<dbReference type="EMBL" id="CAJVQC010022909">
    <property type="protein sequence ID" value="CAG8720118.1"/>
    <property type="molecule type" value="Genomic_DNA"/>
</dbReference>
<keyword evidence="2" id="KW-1185">Reference proteome</keyword>
<dbReference type="Proteomes" id="UP000789920">
    <property type="component" value="Unassembled WGS sequence"/>
</dbReference>
<comment type="caution">
    <text evidence="1">The sequence shown here is derived from an EMBL/GenBank/DDBJ whole genome shotgun (WGS) entry which is preliminary data.</text>
</comment>
<protein>
    <submittedName>
        <fullName evidence="1">24276_t:CDS:1</fullName>
    </submittedName>
</protein>
<organism evidence="1 2">
    <name type="scientific">Racocetra persica</name>
    <dbReference type="NCBI Taxonomy" id="160502"/>
    <lineage>
        <taxon>Eukaryota</taxon>
        <taxon>Fungi</taxon>
        <taxon>Fungi incertae sedis</taxon>
        <taxon>Mucoromycota</taxon>
        <taxon>Glomeromycotina</taxon>
        <taxon>Glomeromycetes</taxon>
        <taxon>Diversisporales</taxon>
        <taxon>Gigasporaceae</taxon>
        <taxon>Racocetra</taxon>
    </lineage>
</organism>
<evidence type="ECO:0000313" key="2">
    <source>
        <dbReference type="Proteomes" id="UP000789920"/>
    </source>
</evidence>
<accession>A0ACA9PQL4</accession>
<name>A0ACA9PQL4_9GLOM</name>
<feature type="non-terminal residue" evidence="1">
    <location>
        <position position="1"/>
    </location>
</feature>
<reference evidence="1" key="1">
    <citation type="submission" date="2021-06" db="EMBL/GenBank/DDBJ databases">
        <authorList>
            <person name="Kallberg Y."/>
            <person name="Tangrot J."/>
            <person name="Rosling A."/>
        </authorList>
    </citation>
    <scope>NUCLEOTIDE SEQUENCE</scope>
    <source>
        <strain evidence="1">MA461A</strain>
    </source>
</reference>